<gene>
    <name evidence="6" type="ORF">AN957_21300</name>
</gene>
<reference evidence="6 7" key="1">
    <citation type="submission" date="2015-09" db="EMBL/GenBank/DDBJ databases">
        <title>Genome sequencing project for genomic taxonomy and phylogenomics of Bacillus-like bacteria.</title>
        <authorList>
            <person name="Liu B."/>
            <person name="Wang J."/>
            <person name="Zhu Y."/>
            <person name="Liu G."/>
            <person name="Chen Q."/>
            <person name="Chen Z."/>
            <person name="Lan J."/>
            <person name="Che J."/>
            <person name="Ge C."/>
            <person name="Shi H."/>
            <person name="Pan Z."/>
            <person name="Liu X."/>
        </authorList>
    </citation>
    <scope>NUCLEOTIDE SEQUENCE [LARGE SCALE GENOMIC DNA]</scope>
    <source>
        <strain evidence="6 7">FJAT-18043</strain>
    </source>
</reference>
<sequence length="298" mass="34173">MDMHQLFVFTKVVEHKNFSKAADDVFLSQSTVSSHIKALEKSLNLKLFDRDGRDTILTPHGEQLHHWAQKILLLKDEALLDLKREMMDFRGIVKIATSSVPGSFIIPNIIKHFNHVHPNISFHISESSSKKVVEHVLNRSVDIGILGEKYENDKLCYLPLQKEKLVLITSNEQEFNGPVSLEEIIKYPLIMRSSDSGTRSLINKFLEKKKISKEHLHTVVHTDSGNSLIQFVKQNIGISIISEIAAQEFASANLIHMYEIKDFHDERFFYLVYHKNKTLSLAAKLFIENLKSLEKNSV</sequence>
<evidence type="ECO:0000256" key="4">
    <source>
        <dbReference type="ARBA" id="ARBA00023163"/>
    </source>
</evidence>
<dbReference type="EMBL" id="LJIX01000006">
    <property type="protein sequence ID" value="KQL20884.1"/>
    <property type="molecule type" value="Genomic_DNA"/>
</dbReference>
<dbReference type="PRINTS" id="PR00039">
    <property type="entry name" value="HTHLYSR"/>
</dbReference>
<name>A0A0Q3SMN4_9BACI</name>
<evidence type="ECO:0000313" key="7">
    <source>
        <dbReference type="Proteomes" id="UP000050996"/>
    </source>
</evidence>
<evidence type="ECO:0000256" key="3">
    <source>
        <dbReference type="ARBA" id="ARBA00023125"/>
    </source>
</evidence>
<dbReference type="InterPro" id="IPR047788">
    <property type="entry name" value="LysR-like_Sec_metab"/>
</dbReference>
<dbReference type="Gene3D" id="1.10.10.10">
    <property type="entry name" value="Winged helix-like DNA-binding domain superfamily/Winged helix DNA-binding domain"/>
    <property type="match status" value="1"/>
</dbReference>
<protein>
    <submittedName>
        <fullName evidence="6">LysR family transcriptional regulator</fullName>
    </submittedName>
</protein>
<dbReference type="PANTHER" id="PTHR30126">
    <property type="entry name" value="HTH-TYPE TRANSCRIPTIONAL REGULATOR"/>
    <property type="match status" value="1"/>
</dbReference>
<dbReference type="Pfam" id="PF00126">
    <property type="entry name" value="HTH_1"/>
    <property type="match status" value="1"/>
</dbReference>
<dbReference type="FunFam" id="1.10.10.10:FF:000001">
    <property type="entry name" value="LysR family transcriptional regulator"/>
    <property type="match status" value="1"/>
</dbReference>
<evidence type="ECO:0000259" key="5">
    <source>
        <dbReference type="PROSITE" id="PS50931"/>
    </source>
</evidence>
<proteinExistence type="inferred from homology"/>
<keyword evidence="4" id="KW-0804">Transcription</keyword>
<comment type="similarity">
    <text evidence="1">Belongs to the LysR transcriptional regulatory family.</text>
</comment>
<dbReference type="PANTHER" id="PTHR30126:SF64">
    <property type="entry name" value="HTH-TYPE TRANSCRIPTIONAL REGULATOR CITR"/>
    <property type="match status" value="1"/>
</dbReference>
<evidence type="ECO:0000256" key="1">
    <source>
        <dbReference type="ARBA" id="ARBA00009437"/>
    </source>
</evidence>
<dbReference type="RefSeq" id="WP_053477377.1">
    <property type="nucleotide sequence ID" value="NZ_CP041305.1"/>
</dbReference>
<dbReference type="PROSITE" id="PS50931">
    <property type="entry name" value="HTH_LYSR"/>
    <property type="match status" value="1"/>
</dbReference>
<dbReference type="InterPro" id="IPR000847">
    <property type="entry name" value="LysR_HTH_N"/>
</dbReference>
<dbReference type="Gene3D" id="3.40.190.290">
    <property type="match status" value="1"/>
</dbReference>
<dbReference type="InterPro" id="IPR036388">
    <property type="entry name" value="WH-like_DNA-bd_sf"/>
</dbReference>
<keyword evidence="2" id="KW-0805">Transcription regulation</keyword>
<organism evidence="6 7">
    <name type="scientific">Cytobacillus solani</name>
    <dbReference type="NCBI Taxonomy" id="1637975"/>
    <lineage>
        <taxon>Bacteria</taxon>
        <taxon>Bacillati</taxon>
        <taxon>Bacillota</taxon>
        <taxon>Bacilli</taxon>
        <taxon>Bacillales</taxon>
        <taxon>Bacillaceae</taxon>
        <taxon>Cytobacillus</taxon>
    </lineage>
</organism>
<feature type="domain" description="HTH lysR-type" evidence="5">
    <location>
        <begin position="1"/>
        <end position="58"/>
    </location>
</feature>
<dbReference type="AlphaFoldDB" id="A0A0Q3SMN4"/>
<dbReference type="PATRIC" id="fig|1637975.4.peg.4240"/>
<keyword evidence="7" id="KW-1185">Reference proteome</keyword>
<dbReference type="Pfam" id="PF03466">
    <property type="entry name" value="LysR_substrate"/>
    <property type="match status" value="1"/>
</dbReference>
<dbReference type="GO" id="GO:0000976">
    <property type="term" value="F:transcription cis-regulatory region binding"/>
    <property type="evidence" value="ECO:0007669"/>
    <property type="project" value="TreeGrafter"/>
</dbReference>
<dbReference type="InterPro" id="IPR005119">
    <property type="entry name" value="LysR_subst-bd"/>
</dbReference>
<dbReference type="SUPFAM" id="SSF46785">
    <property type="entry name" value="Winged helix' DNA-binding domain"/>
    <property type="match status" value="1"/>
</dbReference>
<dbReference type="SUPFAM" id="SSF53850">
    <property type="entry name" value="Periplasmic binding protein-like II"/>
    <property type="match status" value="1"/>
</dbReference>
<evidence type="ECO:0000256" key="2">
    <source>
        <dbReference type="ARBA" id="ARBA00023015"/>
    </source>
</evidence>
<dbReference type="NCBIfam" id="NF040786">
    <property type="entry name" value="LysR_Sec_metab"/>
    <property type="match status" value="1"/>
</dbReference>
<dbReference type="Proteomes" id="UP000050996">
    <property type="component" value="Unassembled WGS sequence"/>
</dbReference>
<dbReference type="STRING" id="1637975.AN957_21300"/>
<comment type="caution">
    <text evidence="6">The sequence shown here is derived from an EMBL/GenBank/DDBJ whole genome shotgun (WGS) entry which is preliminary data.</text>
</comment>
<accession>A0A0Q3SMN4</accession>
<dbReference type="InterPro" id="IPR036390">
    <property type="entry name" value="WH_DNA-bd_sf"/>
</dbReference>
<keyword evidence="3" id="KW-0238">DNA-binding</keyword>
<dbReference type="GO" id="GO:0003700">
    <property type="term" value="F:DNA-binding transcription factor activity"/>
    <property type="evidence" value="ECO:0007669"/>
    <property type="project" value="InterPro"/>
</dbReference>
<evidence type="ECO:0000313" key="6">
    <source>
        <dbReference type="EMBL" id="KQL20884.1"/>
    </source>
</evidence>